<dbReference type="InterPro" id="IPR013761">
    <property type="entry name" value="SAM/pointed_sf"/>
</dbReference>
<dbReference type="Gene3D" id="1.10.150.50">
    <property type="entry name" value="Transcription Factor, Ets-1"/>
    <property type="match status" value="1"/>
</dbReference>
<proteinExistence type="predicted"/>
<evidence type="ECO:0000313" key="7">
    <source>
        <dbReference type="Proteomes" id="UP001279734"/>
    </source>
</evidence>
<evidence type="ECO:0000256" key="1">
    <source>
        <dbReference type="ARBA" id="ARBA00022737"/>
    </source>
</evidence>
<dbReference type="PANTHER" id="PTHR10627:SF69">
    <property type="entry name" value="PROTEIN BICAUDAL C"/>
    <property type="match status" value="1"/>
</dbReference>
<dbReference type="Proteomes" id="UP001279734">
    <property type="component" value="Unassembled WGS sequence"/>
</dbReference>
<keyword evidence="3" id="KW-1133">Transmembrane helix</keyword>
<protein>
    <recommendedName>
        <fullName evidence="5">SAM domain-containing protein</fullName>
    </recommendedName>
</protein>
<dbReference type="PANTHER" id="PTHR10627">
    <property type="entry name" value="SCP160"/>
    <property type="match status" value="1"/>
</dbReference>
<keyword evidence="3" id="KW-0472">Membrane</keyword>
<feature type="region of interest" description="Disordered" evidence="2">
    <location>
        <begin position="178"/>
        <end position="355"/>
    </location>
</feature>
<evidence type="ECO:0000256" key="3">
    <source>
        <dbReference type="SAM" id="Phobius"/>
    </source>
</evidence>
<evidence type="ECO:0000259" key="5">
    <source>
        <dbReference type="PROSITE" id="PS50105"/>
    </source>
</evidence>
<feature type="chain" id="PRO_5042026353" description="SAM domain-containing protein" evidence="4">
    <location>
        <begin position="23"/>
        <end position="567"/>
    </location>
</feature>
<dbReference type="InterPro" id="IPR001660">
    <property type="entry name" value="SAM"/>
</dbReference>
<feature type="domain" description="SAM" evidence="5">
    <location>
        <begin position="358"/>
        <end position="421"/>
    </location>
</feature>
<dbReference type="Pfam" id="PF00536">
    <property type="entry name" value="SAM_1"/>
    <property type="match status" value="1"/>
</dbReference>
<dbReference type="EMBL" id="BSYO01000026">
    <property type="protein sequence ID" value="GMH23464.1"/>
    <property type="molecule type" value="Genomic_DNA"/>
</dbReference>
<evidence type="ECO:0000256" key="4">
    <source>
        <dbReference type="SAM" id="SignalP"/>
    </source>
</evidence>
<dbReference type="SMART" id="SM00454">
    <property type="entry name" value="SAM"/>
    <property type="match status" value="1"/>
</dbReference>
<name>A0AAD3T6L8_NEPGR</name>
<feature type="compositionally biased region" description="Basic and acidic residues" evidence="2">
    <location>
        <begin position="264"/>
        <end position="286"/>
    </location>
</feature>
<feature type="transmembrane region" description="Helical" evidence="3">
    <location>
        <begin position="469"/>
        <end position="495"/>
    </location>
</feature>
<comment type="caution">
    <text evidence="6">The sequence shown here is derived from an EMBL/GenBank/DDBJ whole genome shotgun (WGS) entry which is preliminary data.</text>
</comment>
<sequence>MKFFTIFCGEFLVIVLDLGFQALPGKVSLGEATSFFMKGTRVFTPPRSDLSIPQRRFDLCSLTSSSSCSPAQLGPSYLSQFSNPTEITPKIAKKQKKEFLGFLLERQRRFLIYMEETRPEFQEGRISGGGGQLAVASTTTAENITSKRQRRPSVRLGEIGDQPAATVSYKSHRRAKQLKAASKDKSPRTQTLINLGGGVGEALEGEENLEGKERERETNLDNLAIGSWTTNDLKSKKGFKKRPRTNWLPKLGEGGDNDSNDNGDVARKFRGGGRDVDDDGFVRDYDVEGSESPLKEQSPTHSLENLADTGHGQEREVRFRRPHNHLRDRVELDDGVELDAPSDTDRNGGGHSGRGGWRTEDGVMIWLNGLGLGRYWPVFEVHEVDEEVLPLLTLEDLKDMGINAVGSRRKMYCAIQKLSKGFSHKFSSREAFVFLSSSRFLPKDGDVGQNDKVYDVLLVIQRVMNELKWYTAGIGIGAVGLGFVLTDILICLDMLEDLSLVRLWERRMSSDLKQSLLIIFFALVLSGKSVETRSTAIPRRREAGLVVLVLALSIWLGIPVVLYSCGL</sequence>
<gene>
    <name evidence="6" type="ORF">Nepgr_025307</name>
</gene>
<evidence type="ECO:0000256" key="2">
    <source>
        <dbReference type="SAM" id="MobiDB-lite"/>
    </source>
</evidence>
<accession>A0AAD3T6L8</accession>
<keyword evidence="3" id="KW-0812">Transmembrane</keyword>
<organism evidence="6 7">
    <name type="scientific">Nepenthes gracilis</name>
    <name type="common">Slender pitcher plant</name>
    <dbReference type="NCBI Taxonomy" id="150966"/>
    <lineage>
        <taxon>Eukaryota</taxon>
        <taxon>Viridiplantae</taxon>
        <taxon>Streptophyta</taxon>
        <taxon>Embryophyta</taxon>
        <taxon>Tracheophyta</taxon>
        <taxon>Spermatophyta</taxon>
        <taxon>Magnoliopsida</taxon>
        <taxon>eudicotyledons</taxon>
        <taxon>Gunneridae</taxon>
        <taxon>Pentapetalae</taxon>
        <taxon>Caryophyllales</taxon>
        <taxon>Nepenthaceae</taxon>
        <taxon>Nepenthes</taxon>
    </lineage>
</organism>
<dbReference type="AlphaFoldDB" id="A0AAD3T6L8"/>
<dbReference type="PROSITE" id="PS50105">
    <property type="entry name" value="SAM_DOMAIN"/>
    <property type="match status" value="1"/>
</dbReference>
<evidence type="ECO:0000313" key="6">
    <source>
        <dbReference type="EMBL" id="GMH23464.1"/>
    </source>
</evidence>
<feature type="signal peptide" evidence="4">
    <location>
        <begin position="1"/>
        <end position="22"/>
    </location>
</feature>
<feature type="transmembrane region" description="Helical" evidence="3">
    <location>
        <begin position="543"/>
        <end position="564"/>
    </location>
</feature>
<feature type="compositionally biased region" description="Basic and acidic residues" evidence="2">
    <location>
        <begin position="209"/>
        <end position="219"/>
    </location>
</feature>
<feature type="compositionally biased region" description="Acidic residues" evidence="2">
    <location>
        <begin position="333"/>
        <end position="342"/>
    </location>
</feature>
<keyword evidence="7" id="KW-1185">Reference proteome</keyword>
<dbReference type="CDD" id="cd09487">
    <property type="entry name" value="SAM_superfamily"/>
    <property type="match status" value="1"/>
</dbReference>
<feature type="compositionally biased region" description="Basic and acidic residues" evidence="2">
    <location>
        <begin position="311"/>
        <end position="332"/>
    </location>
</feature>
<keyword evidence="1" id="KW-0677">Repeat</keyword>
<reference evidence="6" key="1">
    <citation type="submission" date="2023-05" db="EMBL/GenBank/DDBJ databases">
        <title>Nepenthes gracilis genome sequencing.</title>
        <authorList>
            <person name="Fukushima K."/>
        </authorList>
    </citation>
    <scope>NUCLEOTIDE SEQUENCE</scope>
    <source>
        <strain evidence="6">SING2019-196</strain>
    </source>
</reference>
<keyword evidence="4" id="KW-0732">Signal</keyword>
<dbReference type="SUPFAM" id="SSF47769">
    <property type="entry name" value="SAM/Pointed domain"/>
    <property type="match status" value="1"/>
</dbReference>